<organism evidence="4 5">
    <name type="scientific">Stylosanthes scabra</name>
    <dbReference type="NCBI Taxonomy" id="79078"/>
    <lineage>
        <taxon>Eukaryota</taxon>
        <taxon>Viridiplantae</taxon>
        <taxon>Streptophyta</taxon>
        <taxon>Embryophyta</taxon>
        <taxon>Tracheophyta</taxon>
        <taxon>Spermatophyta</taxon>
        <taxon>Magnoliopsida</taxon>
        <taxon>eudicotyledons</taxon>
        <taxon>Gunneridae</taxon>
        <taxon>Pentapetalae</taxon>
        <taxon>rosids</taxon>
        <taxon>fabids</taxon>
        <taxon>Fabales</taxon>
        <taxon>Fabaceae</taxon>
        <taxon>Papilionoideae</taxon>
        <taxon>50 kb inversion clade</taxon>
        <taxon>dalbergioids sensu lato</taxon>
        <taxon>Dalbergieae</taxon>
        <taxon>Pterocarpus clade</taxon>
        <taxon>Stylosanthes</taxon>
    </lineage>
</organism>
<comment type="caution">
    <text evidence="4">The sequence shown here is derived from an EMBL/GenBank/DDBJ whole genome shotgun (WGS) entry which is preliminary data.</text>
</comment>
<keyword evidence="1" id="KW-0863">Zinc-finger</keyword>
<evidence type="ECO:0000313" key="5">
    <source>
        <dbReference type="Proteomes" id="UP001341840"/>
    </source>
</evidence>
<feature type="region of interest" description="Disordered" evidence="2">
    <location>
        <begin position="104"/>
        <end position="226"/>
    </location>
</feature>
<evidence type="ECO:0000259" key="3">
    <source>
        <dbReference type="PROSITE" id="PS50158"/>
    </source>
</evidence>
<feature type="compositionally biased region" description="Polar residues" evidence="2">
    <location>
        <begin position="131"/>
        <end position="157"/>
    </location>
</feature>
<sequence>MHSLKSHGRLLIITYWYNGGDLSSPLFSLCSKDCSLAPYTRAASGTLHRAIPSESGRKPWHHVEVPAIQVLGPDFKVEYEGLHLICFGCGKYGHRLEQCISGQRKELPSPANPPVPMDVSDGTLQKEGTHTTESPGNTNDSISNPPKNQETNSALNSESKDSEPDCNPNAFGPWMLAKKTQRRKLRNVSRLNDNGNSVRTNQMGSRFEVLGQEKQQEEGPIPSKKI</sequence>
<evidence type="ECO:0000256" key="1">
    <source>
        <dbReference type="PROSITE-ProRule" id="PRU00047"/>
    </source>
</evidence>
<keyword evidence="1" id="KW-0862">Zinc</keyword>
<accession>A0ABU6RSD1</accession>
<proteinExistence type="predicted"/>
<feature type="compositionally biased region" description="Polar residues" evidence="2">
    <location>
        <begin position="189"/>
        <end position="204"/>
    </location>
</feature>
<keyword evidence="5" id="KW-1185">Reference proteome</keyword>
<protein>
    <recommendedName>
        <fullName evidence="3">CCHC-type domain-containing protein</fullName>
    </recommendedName>
</protein>
<dbReference type="PROSITE" id="PS50158">
    <property type="entry name" value="ZF_CCHC"/>
    <property type="match status" value="1"/>
</dbReference>
<evidence type="ECO:0000313" key="4">
    <source>
        <dbReference type="EMBL" id="MED6126925.1"/>
    </source>
</evidence>
<keyword evidence="1" id="KW-0479">Metal-binding</keyword>
<reference evidence="4 5" key="1">
    <citation type="journal article" date="2023" name="Plants (Basel)">
        <title>Bridging the Gap: Combining Genomics and Transcriptomics Approaches to Understand Stylosanthes scabra, an Orphan Legume from the Brazilian Caatinga.</title>
        <authorList>
            <person name="Ferreira-Neto J.R.C."/>
            <person name="da Silva M.D."/>
            <person name="Binneck E."/>
            <person name="de Melo N.F."/>
            <person name="da Silva R.H."/>
            <person name="de Melo A.L.T.M."/>
            <person name="Pandolfi V."/>
            <person name="Bustamante F.O."/>
            <person name="Brasileiro-Vidal A.C."/>
            <person name="Benko-Iseppon A.M."/>
        </authorList>
    </citation>
    <scope>NUCLEOTIDE SEQUENCE [LARGE SCALE GENOMIC DNA]</scope>
    <source>
        <tissue evidence="4">Leaves</tissue>
    </source>
</reference>
<name>A0ABU6RSD1_9FABA</name>
<evidence type="ECO:0000256" key="2">
    <source>
        <dbReference type="SAM" id="MobiDB-lite"/>
    </source>
</evidence>
<gene>
    <name evidence="4" type="ORF">PIB30_083198</name>
</gene>
<dbReference type="InterPro" id="IPR001878">
    <property type="entry name" value="Znf_CCHC"/>
</dbReference>
<dbReference type="Proteomes" id="UP001341840">
    <property type="component" value="Unassembled WGS sequence"/>
</dbReference>
<dbReference type="EMBL" id="JASCZI010031515">
    <property type="protein sequence ID" value="MED6126925.1"/>
    <property type="molecule type" value="Genomic_DNA"/>
</dbReference>
<feature type="domain" description="CCHC-type" evidence="3">
    <location>
        <begin position="86"/>
        <end position="99"/>
    </location>
</feature>